<reference evidence="1" key="1">
    <citation type="submission" date="2022-02" db="EMBL/GenBank/DDBJ databases">
        <title>Aestuariibaculum sp., a marine bacterium isolated from sediment in Guangxi.</title>
        <authorList>
            <person name="Ying J."/>
        </authorList>
    </citation>
    <scope>NUCLEOTIDE SEQUENCE</scope>
    <source>
        <strain evidence="1">L182</strain>
    </source>
</reference>
<evidence type="ECO:0000313" key="2">
    <source>
        <dbReference type="Proteomes" id="UP001156141"/>
    </source>
</evidence>
<protein>
    <submittedName>
        <fullName evidence="1">Ester cyclase</fullName>
    </submittedName>
</protein>
<comment type="caution">
    <text evidence="1">The sequence shown here is derived from an EMBL/GenBank/DDBJ whole genome shotgun (WGS) entry which is preliminary data.</text>
</comment>
<dbReference type="InterPro" id="IPR032710">
    <property type="entry name" value="NTF2-like_dom_sf"/>
</dbReference>
<evidence type="ECO:0000313" key="1">
    <source>
        <dbReference type="EMBL" id="MCH4553322.1"/>
    </source>
</evidence>
<gene>
    <name evidence="1" type="ORF">MKW35_11880</name>
</gene>
<dbReference type="EMBL" id="JAKVQD010000005">
    <property type="protein sequence ID" value="MCH4553322.1"/>
    <property type="molecule type" value="Genomic_DNA"/>
</dbReference>
<keyword evidence="2" id="KW-1185">Reference proteome</keyword>
<sequence>MKKLLLVMLATILFVACKDQPQRYFETSHEIDILKSGIKAYEDQDWTAWRANFADTAKIHHNTIKGLSPEDNMTNLQNMVVNFASYGFQDKGSFSEMVIDKDAETWVNYWGIWNGVVMESGEKVTVPVHLTARFIDSKIVEEYVYYDSAPILKALEAAKKLSEAEAPIEEAEIENAEMAKE</sequence>
<dbReference type="RefSeq" id="WP_240573975.1">
    <property type="nucleotide sequence ID" value="NZ_CP136709.1"/>
</dbReference>
<proteinExistence type="predicted"/>
<dbReference type="SUPFAM" id="SSF54427">
    <property type="entry name" value="NTF2-like"/>
    <property type="match status" value="1"/>
</dbReference>
<dbReference type="Gene3D" id="3.10.450.50">
    <property type="match status" value="1"/>
</dbReference>
<dbReference type="PROSITE" id="PS51257">
    <property type="entry name" value="PROKAR_LIPOPROTEIN"/>
    <property type="match status" value="1"/>
</dbReference>
<dbReference type="Proteomes" id="UP001156141">
    <property type="component" value="Unassembled WGS sequence"/>
</dbReference>
<accession>A0ABS9RK46</accession>
<name>A0ABS9RK46_9FLAO</name>
<organism evidence="1 2">
    <name type="scientific">Aestuariibaculum lutulentum</name>
    <dbReference type="NCBI Taxonomy" id="2920935"/>
    <lineage>
        <taxon>Bacteria</taxon>
        <taxon>Pseudomonadati</taxon>
        <taxon>Bacteroidota</taxon>
        <taxon>Flavobacteriia</taxon>
        <taxon>Flavobacteriales</taxon>
        <taxon>Flavobacteriaceae</taxon>
    </lineage>
</organism>